<proteinExistence type="predicted"/>
<comment type="caution">
    <text evidence="1">The sequence shown here is derived from an EMBL/GenBank/DDBJ whole genome shotgun (WGS) entry which is preliminary data.</text>
</comment>
<accession>A0ABN0UM50</accession>
<protein>
    <submittedName>
        <fullName evidence="1">Uncharacterized protein</fullName>
    </submittedName>
</protein>
<reference evidence="1 2" key="1">
    <citation type="journal article" date="2019" name="Int. J. Syst. Evol. Microbiol.">
        <title>The Global Catalogue of Microorganisms (GCM) 10K type strain sequencing project: providing services to taxonomists for standard genome sequencing and annotation.</title>
        <authorList>
            <consortium name="The Broad Institute Genomics Platform"/>
            <consortium name="The Broad Institute Genome Sequencing Center for Infectious Disease"/>
            <person name="Wu L."/>
            <person name="Ma J."/>
        </authorList>
    </citation>
    <scope>NUCLEOTIDE SEQUENCE [LARGE SCALE GENOMIC DNA]</scope>
    <source>
        <strain evidence="1 2">JCM 10425</strain>
    </source>
</reference>
<sequence>MAARRNGWVIRGLLVRRGVGQQADPEQIERAADRVAGLAGQGRNHGQILRPVDDKIHALAGGPVLPEKSRYSMRQ</sequence>
<organism evidence="1 2">
    <name type="scientific">Cryptosporangium japonicum</name>
    <dbReference type="NCBI Taxonomy" id="80872"/>
    <lineage>
        <taxon>Bacteria</taxon>
        <taxon>Bacillati</taxon>
        <taxon>Actinomycetota</taxon>
        <taxon>Actinomycetes</taxon>
        <taxon>Cryptosporangiales</taxon>
        <taxon>Cryptosporangiaceae</taxon>
        <taxon>Cryptosporangium</taxon>
    </lineage>
</organism>
<gene>
    <name evidence="1" type="ORF">GCM10009539_45420</name>
</gene>
<name>A0ABN0UM50_9ACTN</name>
<dbReference type="Proteomes" id="UP001500967">
    <property type="component" value="Unassembled WGS sequence"/>
</dbReference>
<evidence type="ECO:0000313" key="2">
    <source>
        <dbReference type="Proteomes" id="UP001500967"/>
    </source>
</evidence>
<evidence type="ECO:0000313" key="1">
    <source>
        <dbReference type="EMBL" id="GAA0255129.1"/>
    </source>
</evidence>
<dbReference type="EMBL" id="BAAAGX010000017">
    <property type="protein sequence ID" value="GAA0255129.1"/>
    <property type="molecule type" value="Genomic_DNA"/>
</dbReference>
<keyword evidence="2" id="KW-1185">Reference proteome</keyword>